<feature type="coiled-coil region" evidence="1">
    <location>
        <begin position="1019"/>
        <end position="1053"/>
    </location>
</feature>
<feature type="region of interest" description="Disordered" evidence="2">
    <location>
        <begin position="1133"/>
        <end position="1167"/>
    </location>
</feature>
<feature type="region of interest" description="Disordered" evidence="2">
    <location>
        <begin position="199"/>
        <end position="231"/>
    </location>
</feature>
<accession>A0A9N8DHK2</accession>
<evidence type="ECO:0000256" key="2">
    <source>
        <dbReference type="SAM" id="MobiDB-lite"/>
    </source>
</evidence>
<dbReference type="EMBL" id="CAICTM010000090">
    <property type="protein sequence ID" value="CAB9500776.1"/>
    <property type="molecule type" value="Genomic_DNA"/>
</dbReference>
<evidence type="ECO:0000313" key="3">
    <source>
        <dbReference type="EMBL" id="CAB9500776.1"/>
    </source>
</evidence>
<feature type="compositionally biased region" description="Basic and acidic residues" evidence="2">
    <location>
        <begin position="209"/>
        <end position="228"/>
    </location>
</feature>
<proteinExistence type="predicted"/>
<keyword evidence="1" id="KW-0175">Coiled coil</keyword>
<dbReference type="Proteomes" id="UP001153069">
    <property type="component" value="Unassembled WGS sequence"/>
</dbReference>
<reference evidence="3" key="1">
    <citation type="submission" date="2020-06" db="EMBL/GenBank/DDBJ databases">
        <authorList>
            <consortium name="Plant Systems Biology data submission"/>
        </authorList>
    </citation>
    <scope>NUCLEOTIDE SEQUENCE</scope>
    <source>
        <strain evidence="3">D6</strain>
    </source>
</reference>
<protein>
    <submittedName>
        <fullName evidence="3">Uncharacterized protein</fullName>
    </submittedName>
</protein>
<name>A0A9N8DHK2_9STRA</name>
<dbReference type="AlphaFoldDB" id="A0A9N8DHK2"/>
<comment type="caution">
    <text evidence="3">The sequence shown here is derived from an EMBL/GenBank/DDBJ whole genome shotgun (WGS) entry which is preliminary data.</text>
</comment>
<sequence>MMNPLMDRQDVPLDGVPMAPRKRASSTRTARTNADWQKELIQIYSTLFKSRAEGQRLSLRAYCYQNDLSGQYCRISAIWKKLSLENDLSNNLLPTNEGLLAKINQQFPVPVAGNDNEAPSIVVDKTRKRDNKNTTRTKEEWRALMLDIFYFLSSAKASQRKESVHSYCVKVLKSDQSYRRVVDVWRQLDLEKDLAAGVAPNDPQITGKLDSRFPLEPKEKQRNGRDLRPSSNSYFDQGEEEMIQECVAGFARAGFPLEKVNLINYASAYLEAEGMDTSNNGGPSIDTIERLYKEGRLKAMANVNPIDPKRTAQAAPEVLNAQYHQLDNWIAIAHEINPSAWPECRYANIPPTRIYNTDEQGPNPTALRNPVLIPKDMLEGRDRLFQNTREGDGKMQFHYSVANIVRADGAQCHPLECVEGAPAPYLLISDGSSTSELDGMDKANRDRLLANQSENDTIQLNPGVYGGWFDSFQAGKNDALVNPFGFQVRTTPTGSMLKRTFFDFLLHFAKQLPHDQGPNGMGVVLFLDWHCSRECPQSLLSAFFLYNILIFVLPSKTSIWAQSCDNGKNELTAKDISQVAHNLGLMVGSALDYRDANKIFRGGLEKNCLEQNDELRRTGTNAVVSSFRKTGLYPMDYDNEGWQAAINNFGKLNSLIKEQRKEAGEQLPDKVWVSKALPKENRGPLLQSEEDAIRAFLPLDDFLVGSADNGVDESSSNHGLSMKEMPLICLAMAIGDYLIGKYTLDHERDLSRPPSPQEDYEHAAMKLIEFVAVTPENRVDTTCTLSDEAIASHRLRSKLSLVKFGFAIVLRRKADNKTINLTKQKADTFIALDNERRLSRNLAPISVHDILDQCYDAADDDKYTLTVKDKKKCRKKHRIARKKLNDLLYDEAKEVAGDRRLKRNLSSIADRLSTKRPRFFSKLKSIMEEEEIELEDVYAEFEDVALEPFSDTVSVERGDTTKEIDVSFGGRDVLAVSHKMETTLMKVMVELKAKMGEKEKRKRRRYPCQSTHLGKSGIVAGILIQRQVKEEELKAAEKQEKGLTDEIERMRSIVDSAKGLAQQLPDTHWHWDKVKGDKRKILAKLFGVYKSSAKADELKLALKSLNLSKQAYESKLEELESLLAKKRHDLPPMIANRREQEDFLDSTKEYVDASTATRENDESDEED</sequence>
<evidence type="ECO:0000313" key="4">
    <source>
        <dbReference type="Proteomes" id="UP001153069"/>
    </source>
</evidence>
<feature type="compositionally biased region" description="Basic and acidic residues" evidence="2">
    <location>
        <begin position="1136"/>
        <end position="1151"/>
    </location>
</feature>
<feature type="coiled-coil region" evidence="1">
    <location>
        <begin position="1095"/>
        <end position="1129"/>
    </location>
</feature>
<feature type="region of interest" description="Disordered" evidence="2">
    <location>
        <begin position="1"/>
        <end position="31"/>
    </location>
</feature>
<evidence type="ECO:0000256" key="1">
    <source>
        <dbReference type="SAM" id="Coils"/>
    </source>
</evidence>
<organism evidence="3 4">
    <name type="scientific">Seminavis robusta</name>
    <dbReference type="NCBI Taxonomy" id="568900"/>
    <lineage>
        <taxon>Eukaryota</taxon>
        <taxon>Sar</taxon>
        <taxon>Stramenopiles</taxon>
        <taxon>Ochrophyta</taxon>
        <taxon>Bacillariophyta</taxon>
        <taxon>Bacillariophyceae</taxon>
        <taxon>Bacillariophycidae</taxon>
        <taxon>Naviculales</taxon>
        <taxon>Naviculaceae</taxon>
        <taxon>Seminavis</taxon>
    </lineage>
</organism>
<gene>
    <name evidence="3" type="ORF">SEMRO_91_G047910.2</name>
</gene>
<keyword evidence="4" id="KW-1185">Reference proteome</keyword>